<dbReference type="GO" id="GO:0009244">
    <property type="term" value="P:lipopolysaccharide core region biosynthetic process"/>
    <property type="evidence" value="ECO:0007669"/>
    <property type="project" value="TreeGrafter"/>
</dbReference>
<evidence type="ECO:0000259" key="2">
    <source>
        <dbReference type="Pfam" id="PF00884"/>
    </source>
</evidence>
<dbReference type="InterPro" id="IPR000917">
    <property type="entry name" value="Sulfatase_N"/>
</dbReference>
<feature type="transmembrane region" description="Helical" evidence="1">
    <location>
        <begin position="94"/>
        <end position="117"/>
    </location>
</feature>
<dbReference type="GO" id="GO:0016787">
    <property type="term" value="F:hydrolase activity"/>
    <property type="evidence" value="ECO:0007669"/>
    <property type="project" value="UniProtKB-KW"/>
</dbReference>
<keyword evidence="1" id="KW-0812">Transmembrane</keyword>
<dbReference type="SUPFAM" id="SSF53649">
    <property type="entry name" value="Alkaline phosphatase-like"/>
    <property type="match status" value="1"/>
</dbReference>
<evidence type="ECO:0000256" key="1">
    <source>
        <dbReference type="SAM" id="Phobius"/>
    </source>
</evidence>
<feature type="transmembrane region" description="Helical" evidence="1">
    <location>
        <begin position="32"/>
        <end position="48"/>
    </location>
</feature>
<keyword evidence="3" id="KW-0808">Transferase</keyword>
<dbReference type="EMBL" id="CP047652">
    <property type="protein sequence ID" value="QHI96076.1"/>
    <property type="molecule type" value="Genomic_DNA"/>
</dbReference>
<dbReference type="PANTHER" id="PTHR30443">
    <property type="entry name" value="INNER MEMBRANE PROTEIN"/>
    <property type="match status" value="1"/>
</dbReference>
<feature type="transmembrane region" description="Helical" evidence="1">
    <location>
        <begin position="55"/>
        <end position="74"/>
    </location>
</feature>
<dbReference type="RefSeq" id="WP_160619149.1">
    <property type="nucleotide sequence ID" value="NZ_CP047652.1"/>
</dbReference>
<dbReference type="Pfam" id="PF00884">
    <property type="entry name" value="Sulfatase"/>
    <property type="match status" value="1"/>
</dbReference>
<keyword evidence="1" id="KW-1133">Transmembrane helix</keyword>
<dbReference type="GO" id="GO:0005886">
    <property type="term" value="C:plasma membrane"/>
    <property type="evidence" value="ECO:0007669"/>
    <property type="project" value="UniProtKB-SubCell"/>
</dbReference>
<dbReference type="InterPro" id="IPR040423">
    <property type="entry name" value="PEA_transferase"/>
</dbReference>
<protein>
    <submittedName>
        <fullName evidence="3">Sulfatase-like hydrolase/transferase</fullName>
    </submittedName>
</protein>
<keyword evidence="4" id="KW-1185">Reference proteome</keyword>
<dbReference type="Proteomes" id="UP000463975">
    <property type="component" value="Chromosome"/>
</dbReference>
<dbReference type="Gene3D" id="3.40.720.10">
    <property type="entry name" value="Alkaline Phosphatase, subunit A"/>
    <property type="match status" value="1"/>
</dbReference>
<dbReference type="PANTHER" id="PTHR30443:SF0">
    <property type="entry name" value="PHOSPHOETHANOLAMINE TRANSFERASE EPTA"/>
    <property type="match status" value="1"/>
</dbReference>
<proteinExistence type="predicted"/>
<name>A0A6P1NCN1_9PROT</name>
<gene>
    <name evidence="3" type="ORF">GT348_07345</name>
</gene>
<dbReference type="InterPro" id="IPR017850">
    <property type="entry name" value="Alkaline_phosphatase_core_sf"/>
</dbReference>
<evidence type="ECO:0000313" key="3">
    <source>
        <dbReference type="EMBL" id="QHI96076.1"/>
    </source>
</evidence>
<evidence type="ECO:0000313" key="4">
    <source>
        <dbReference type="Proteomes" id="UP000463975"/>
    </source>
</evidence>
<sequence length="549" mass="62461">MKKIYYILLYMLFYTVSTLFIALRVKDLDFDPIFFVMSLILPIFLLSIGRYLSVILSFFIFLIIEFNIYIVLMYHKTSFEICVAIAGSPIDDVFTMIEAVPLQVFLSVIILQSLLMFITWKAAFNRPKVAAVSLACFGTMLGGRILLKSDIGVEDLYKNALVYDHFKKQFVINGDAELYGYLYGLTPGYLGITLTELTLALSYNTGHFKSVPISLKGHDVTDPVITSKNTPKVRHIVMIVGESDSALHHNLYGYRDYETTPHLKNLYNQGQVCFIPKVHSGANLTRDAVPMLLSFYDADHPNKLLKEKNLIELAKDNGYITYWMGAQEGTNVYGSSYGFLGHFADHYLMPHDTNMAYSLKKQRDQMLLPMVKKEFSSLDKSKPYFIIIHLMGSHTDYIARVRKEDVKALPTAGSYNQAIHHTDHSINEIIELSKKYLGDFTLLYSPDHGELLRSPDLGEHGIYDGGYDQYKIGIYLAGDNHTNYCQQAETLRSDNGYFASPQNKYLLLTMMGYGVSQKGLDYIKSHDRVVNSGIAFDYDKIPQPKRKKQ</sequence>
<keyword evidence="3" id="KW-0378">Hydrolase</keyword>
<dbReference type="AlphaFoldDB" id="A0A6P1NCN1"/>
<feature type="domain" description="Sulfatase N-terminal" evidence="2">
    <location>
        <begin position="235"/>
        <end position="458"/>
    </location>
</feature>
<dbReference type="GO" id="GO:0016776">
    <property type="term" value="F:phosphotransferase activity, phosphate group as acceptor"/>
    <property type="evidence" value="ECO:0007669"/>
    <property type="project" value="TreeGrafter"/>
</dbReference>
<feature type="transmembrane region" description="Helical" evidence="1">
    <location>
        <begin position="7"/>
        <end position="26"/>
    </location>
</feature>
<accession>A0A6P1NCN1</accession>
<organism evidence="3 4">
    <name type="scientific">Aristophania vespae</name>
    <dbReference type="NCBI Taxonomy" id="2697033"/>
    <lineage>
        <taxon>Bacteria</taxon>
        <taxon>Pseudomonadati</taxon>
        <taxon>Pseudomonadota</taxon>
        <taxon>Alphaproteobacteria</taxon>
        <taxon>Acetobacterales</taxon>
        <taxon>Acetobacteraceae</taxon>
        <taxon>Aristophania</taxon>
    </lineage>
</organism>
<dbReference type="KEGG" id="bomb:GT348_07345"/>
<reference evidence="3 4" key="1">
    <citation type="submission" date="2020-01" db="EMBL/GenBank/DDBJ databases">
        <title>Genome sequencing of strain KACC 21507.</title>
        <authorList>
            <person name="Heo J."/>
            <person name="Kim S.-J."/>
            <person name="Kim J.-S."/>
            <person name="Hong S.-B."/>
            <person name="Kwon S.-W."/>
        </authorList>
    </citation>
    <scope>NUCLEOTIDE SEQUENCE [LARGE SCALE GENOMIC DNA]</scope>
    <source>
        <strain evidence="3 4">KACC 21507</strain>
    </source>
</reference>
<keyword evidence="1" id="KW-0472">Membrane</keyword>